<dbReference type="InterPro" id="IPR003591">
    <property type="entry name" value="Leu-rich_rpt_typical-subtyp"/>
</dbReference>
<dbReference type="InterPro" id="IPR032171">
    <property type="entry name" value="COR-A"/>
</dbReference>
<keyword evidence="5" id="KW-0808">Transferase</keyword>
<sequence length="1699" mass="189883">MDSSQHLQESQQYTRVGIDVIGPMKDLIISVMNGLDTTFKIINETYRIVYFDTDETKLTSSNLDSDDEEFESDDDADEEADLQIQASCNLYTFDGKNRQSIDEIKRIAQHLNETQPQQNDNQAVPVIPSFFVVVNVGASPSFVSEIKSAAGGETQFIEWIVDEQASKEIFKVSTNLLSHHKKQIELTRACTVGDVNYLDQIILSGVSTEQLKEAHKAGHAIVFDSLLTHNSNSLVVTGTMALLGAIVENGDRKGKRLSLSRSNLSGFPMSITQMCTHLVELDLSDNKITELPKDIQLLRSLRILILRGNLLEDIPLEICYLGDLKILELQDNPLNNFPLSVVQSGTKNLLLFCKNILERKKSETWNKVKLMFVGQEGVGKTSLCQALKGSKKKKAELQVSGDTVSTEGVKIQNIKNKKVEFHAWDFGGQQVFYPTHQFFLTTHALYLVVFKLTDPNFAERVNYWVRQVKSNSSGAVPAIFLVGTHSDVCTPEQLQEAESILKANFVKYSRVKENTINFVCCATGKGVKELKKRLIHEAEKSHLIKKDIPGNYMVLEARLTNRGANPGRMTVSGSPIGSGSSAQLSSNAINSQKERYIDYEDYMNECKLSHLQPEEIKGATDFLHNLGIILHFDTATLKNLVVLDPQWLADVMSSLITFSHNWIKRGILNHSELVAVWGGKYDQSLWPLLLKLLEKFEVSYELPNVSKSLIPSLLPEDAEGEILSIKDREWVSLPQAIESGRCQVFGCDYNFDFMPLGFFARLLLRILLISGVEVRTYWRNGVLLDILTPEQVKLQQTKQQQQTESNDSSVNNIINSSSSSSSLNLTQTSTSTSPSKLSLNNSQINNSNSTLNNAQQLINPSVSPLSSTTPRHQALITFIKKKSFESKDKDSYKLNIEVRSFNTTIEKDHSASLFFQQILFTIDTLLASSYVGLEITRMIPCIHCIQKNPRADPFYFDFSSCISALQDGKANLFCRNDPNIPVRIDYIAPDLCLKKVPTLADNEIDYEKQIGKGGFGLVHKGRLVKDKSVVAIKSLILGGSEGEAEMIEKFQEFQREVFIMSNLNHPNIVKLYGLMHNPPRMVMEFVPCGDLYHRLLDKAHPIKWSVKLRLMLDIAMGIEYMQNQNPPIVHRDLRSPNIFLHSLDENAPVCAKVADFGLSQQSVHSVSGLLGNFQWMAPETIGAEEESYTEKADTYSFAMILYTILTGEGPFDEYSYGKIKFINMIREEGLRPTLPTDCPPRLRNVIELCWSGDPKKRPHFSYIVKELTELRNGNTSSSTPNNTIITTTTSSSTNLNSANVSIASTSSNADDGQINNNNNNNNNSGNGSSIALSPSRSFEQQTTTTTTTTTSPSSSFVNSSGYNTESYSVASSSNTNLLNTLNNANQPVNFIGTASVHKKMEVLAGVEAGETVWTKSADSSLCFWSTKKGHLINELKCPHTVATTMMIKVGKYIWEATNSNSVYIWDMGTMTIVQQLTTPHKGDVCLHFVEYGDNNGVWSGGSEGTVCLWDMQTFEKKHSFSLESSITAMSYFGNNTLYIASGSHIVVFKTKTLLMNVNQNWKHSTGSITSILAMKDEVWSGGSDGRIYIWKIKNEFELQKVQSLEAHREKITALIHLEDNVLSGSTDKCISLFKISDPKKPFTTQEHHKQGVTSIVKVQSHIVWTITSDTTTPLVLWNIPQKWEKKTANGILPRLKFFR</sequence>
<dbReference type="InterPro" id="IPR017441">
    <property type="entry name" value="Protein_kinase_ATP_BS"/>
</dbReference>
<evidence type="ECO:0000256" key="5">
    <source>
        <dbReference type="ARBA" id="ARBA00022679"/>
    </source>
</evidence>
<dbReference type="GO" id="GO:0031150">
    <property type="term" value="P:sorocarp stalk development"/>
    <property type="evidence" value="ECO:0007669"/>
    <property type="project" value="UniProtKB-ARBA"/>
</dbReference>
<dbReference type="EC" id="2.7.11.1" evidence="2"/>
<dbReference type="EMBL" id="JAVFKY010000003">
    <property type="protein sequence ID" value="KAK5578754.1"/>
    <property type="molecule type" value="Genomic_DNA"/>
</dbReference>
<evidence type="ECO:0000313" key="17">
    <source>
        <dbReference type="EMBL" id="KAK5578754.1"/>
    </source>
</evidence>
<dbReference type="PROSITE" id="PS00107">
    <property type="entry name" value="PROTEIN_KINASE_ATP"/>
    <property type="match status" value="1"/>
</dbReference>
<dbReference type="FunFam" id="3.30.200.20:FF:000803">
    <property type="entry name" value="Probable serine/threonine-protein kinase roco4"/>
    <property type="match status" value="1"/>
</dbReference>
<dbReference type="SUPFAM" id="SSF56112">
    <property type="entry name" value="Protein kinase-like (PK-like)"/>
    <property type="match status" value="1"/>
</dbReference>
<evidence type="ECO:0000259" key="16">
    <source>
        <dbReference type="PROSITE" id="PS51424"/>
    </source>
</evidence>
<keyword evidence="18" id="KW-1185">Reference proteome</keyword>
<dbReference type="FunFam" id="3.30.70.1390:FF:000005">
    <property type="entry name" value="Probable serine/threonine-protein kinase roco4"/>
    <property type="match status" value="1"/>
</dbReference>
<comment type="catalytic activity">
    <reaction evidence="12">
        <text>L-seryl-[protein] + ATP = O-phospho-L-seryl-[protein] + ADP + H(+)</text>
        <dbReference type="Rhea" id="RHEA:17989"/>
        <dbReference type="Rhea" id="RHEA-COMP:9863"/>
        <dbReference type="Rhea" id="RHEA-COMP:11604"/>
        <dbReference type="ChEBI" id="CHEBI:15378"/>
        <dbReference type="ChEBI" id="CHEBI:29999"/>
        <dbReference type="ChEBI" id="CHEBI:30616"/>
        <dbReference type="ChEBI" id="CHEBI:83421"/>
        <dbReference type="ChEBI" id="CHEBI:456216"/>
        <dbReference type="EC" id="2.7.11.1"/>
    </reaction>
</comment>
<evidence type="ECO:0000259" key="15">
    <source>
        <dbReference type="PROSITE" id="PS50011"/>
    </source>
</evidence>
<dbReference type="Pfam" id="PF16095">
    <property type="entry name" value="COR-A"/>
    <property type="match status" value="1"/>
</dbReference>
<dbReference type="Gene3D" id="1.10.510.10">
    <property type="entry name" value="Transferase(Phosphotransferase) domain 1"/>
    <property type="match status" value="1"/>
</dbReference>
<dbReference type="InterPro" id="IPR000719">
    <property type="entry name" value="Prot_kinase_dom"/>
</dbReference>
<feature type="compositionally biased region" description="Polar residues" evidence="14">
    <location>
        <begin position="1330"/>
        <end position="1341"/>
    </location>
</feature>
<evidence type="ECO:0000256" key="1">
    <source>
        <dbReference type="ARBA" id="ARBA00008171"/>
    </source>
</evidence>
<dbReference type="GO" id="GO:0005829">
    <property type="term" value="C:cytosol"/>
    <property type="evidence" value="ECO:0007669"/>
    <property type="project" value="UniProtKB-ARBA"/>
</dbReference>
<keyword evidence="10" id="KW-0342">GTP-binding</keyword>
<keyword evidence="9 13" id="KW-0067">ATP-binding</keyword>
<reference evidence="17 18" key="1">
    <citation type="submission" date="2023-11" db="EMBL/GenBank/DDBJ databases">
        <title>Dfirmibasis_genome.</title>
        <authorList>
            <person name="Edelbroek B."/>
            <person name="Kjellin J."/>
            <person name="Jerlstrom-Hultqvist J."/>
            <person name="Soderbom F."/>
        </authorList>
    </citation>
    <scope>NUCLEOTIDE SEQUENCE [LARGE SCALE GENOMIC DNA]</scope>
    <source>
        <strain evidence="17 18">TNS-C-14</strain>
    </source>
</reference>
<comment type="similarity">
    <text evidence="1">Belongs to the protein kinase superfamily. TKL Ser/Thr protein kinase family. ROCO subfamily.</text>
</comment>
<keyword evidence="6" id="KW-0677">Repeat</keyword>
<keyword evidence="4" id="KW-0433">Leucine-rich repeat</keyword>
<dbReference type="Pfam" id="PF25497">
    <property type="entry name" value="COR-B"/>
    <property type="match status" value="2"/>
</dbReference>
<comment type="catalytic activity">
    <reaction evidence="11">
        <text>L-threonyl-[protein] + ATP = O-phospho-L-threonyl-[protein] + ADP + H(+)</text>
        <dbReference type="Rhea" id="RHEA:46608"/>
        <dbReference type="Rhea" id="RHEA-COMP:11060"/>
        <dbReference type="Rhea" id="RHEA-COMP:11605"/>
        <dbReference type="ChEBI" id="CHEBI:15378"/>
        <dbReference type="ChEBI" id="CHEBI:30013"/>
        <dbReference type="ChEBI" id="CHEBI:30616"/>
        <dbReference type="ChEBI" id="CHEBI:61977"/>
        <dbReference type="ChEBI" id="CHEBI:456216"/>
        <dbReference type="EC" id="2.7.11.1"/>
    </reaction>
</comment>
<dbReference type="SMART" id="SM00369">
    <property type="entry name" value="LRR_TYP"/>
    <property type="match status" value="2"/>
</dbReference>
<dbReference type="SUPFAM" id="SSF50978">
    <property type="entry name" value="WD40 repeat-like"/>
    <property type="match status" value="1"/>
</dbReference>
<dbReference type="CDD" id="cd13999">
    <property type="entry name" value="STKc_MAP3K-like"/>
    <property type="match status" value="1"/>
</dbReference>
<dbReference type="SMART" id="SM00219">
    <property type="entry name" value="TyrKc"/>
    <property type="match status" value="1"/>
</dbReference>
<dbReference type="InterPro" id="IPR051681">
    <property type="entry name" value="Ser/Thr_Kinases-Pseudokinases"/>
</dbReference>
<gene>
    <name evidence="17" type="ORF">RB653_008427</name>
</gene>
<dbReference type="InterPro" id="IPR001680">
    <property type="entry name" value="WD40_rpt"/>
</dbReference>
<dbReference type="FunFam" id="2.130.10.10:FF:003362">
    <property type="entry name" value="Probable serine/threonine-protein kinase roco4"/>
    <property type="match status" value="1"/>
</dbReference>
<organism evidence="17 18">
    <name type="scientific">Dictyostelium firmibasis</name>
    <dbReference type="NCBI Taxonomy" id="79012"/>
    <lineage>
        <taxon>Eukaryota</taxon>
        <taxon>Amoebozoa</taxon>
        <taxon>Evosea</taxon>
        <taxon>Eumycetozoa</taxon>
        <taxon>Dictyostelia</taxon>
        <taxon>Dictyosteliales</taxon>
        <taxon>Dictyosteliaceae</taxon>
        <taxon>Dictyostelium</taxon>
    </lineage>
</organism>
<dbReference type="Gene3D" id="3.40.50.300">
    <property type="entry name" value="P-loop containing nucleotide triphosphate hydrolases"/>
    <property type="match status" value="1"/>
</dbReference>
<dbReference type="InterPro" id="IPR020859">
    <property type="entry name" value="ROC"/>
</dbReference>
<protein>
    <recommendedName>
        <fullName evidence="2">non-specific serine/threonine protein kinase</fullName>
        <ecNumber evidence="2">2.7.11.1</ecNumber>
    </recommendedName>
</protein>
<comment type="caution">
    <text evidence="17">The sequence shown here is derived from an EMBL/GenBank/DDBJ whole genome shotgun (WGS) entry which is preliminary data.</text>
</comment>
<feature type="region of interest" description="Disordered" evidence="14">
    <location>
        <begin position="797"/>
        <end position="844"/>
    </location>
</feature>
<dbReference type="PROSITE" id="PS51424">
    <property type="entry name" value="ROC"/>
    <property type="match status" value="1"/>
</dbReference>
<dbReference type="InterPro" id="IPR057263">
    <property type="entry name" value="COR-B"/>
</dbReference>
<evidence type="ECO:0000256" key="6">
    <source>
        <dbReference type="ARBA" id="ARBA00022737"/>
    </source>
</evidence>
<dbReference type="GO" id="GO:0005524">
    <property type="term" value="F:ATP binding"/>
    <property type="evidence" value="ECO:0007669"/>
    <property type="project" value="UniProtKB-UniRule"/>
</dbReference>
<dbReference type="InterPro" id="IPR036322">
    <property type="entry name" value="WD40_repeat_dom_sf"/>
</dbReference>
<dbReference type="Pfam" id="PF07714">
    <property type="entry name" value="PK_Tyr_Ser-Thr"/>
    <property type="match status" value="1"/>
</dbReference>
<keyword evidence="3" id="KW-0723">Serine/threonine-protein kinase</keyword>
<feature type="binding site" evidence="13">
    <location>
        <position position="1033"/>
    </location>
    <ligand>
        <name>ATP</name>
        <dbReference type="ChEBI" id="CHEBI:30616"/>
    </ligand>
</feature>
<dbReference type="InterPro" id="IPR001611">
    <property type="entry name" value="Leu-rich_rpt"/>
</dbReference>
<dbReference type="InterPro" id="IPR011009">
    <property type="entry name" value="Kinase-like_dom_sf"/>
</dbReference>
<dbReference type="Gene3D" id="3.80.10.10">
    <property type="entry name" value="Ribonuclease Inhibitor"/>
    <property type="match status" value="1"/>
</dbReference>
<dbReference type="InterPro" id="IPR015943">
    <property type="entry name" value="WD40/YVTN_repeat-like_dom_sf"/>
</dbReference>
<evidence type="ECO:0000256" key="9">
    <source>
        <dbReference type="ARBA" id="ARBA00022840"/>
    </source>
</evidence>
<dbReference type="Gene3D" id="3.30.70.1390">
    <property type="entry name" value="ROC domain from the Parkinson's disease-associated leucine-rich repeat kinase 2"/>
    <property type="match status" value="1"/>
</dbReference>
<feature type="compositionally biased region" description="Polar residues" evidence="14">
    <location>
        <begin position="1303"/>
        <end position="1314"/>
    </location>
</feature>
<feature type="domain" description="Protein kinase" evidence="15">
    <location>
        <begin position="1004"/>
        <end position="1270"/>
    </location>
</feature>
<dbReference type="InterPro" id="IPR001245">
    <property type="entry name" value="Ser-Thr/Tyr_kinase_cat_dom"/>
</dbReference>
<dbReference type="Pfam" id="PF13855">
    <property type="entry name" value="LRR_8"/>
    <property type="match status" value="1"/>
</dbReference>
<evidence type="ECO:0000256" key="14">
    <source>
        <dbReference type="SAM" id="MobiDB-lite"/>
    </source>
</evidence>
<dbReference type="InterPro" id="IPR027417">
    <property type="entry name" value="P-loop_NTPase"/>
</dbReference>
<keyword evidence="8" id="KW-0418">Kinase</keyword>
<evidence type="ECO:0000256" key="4">
    <source>
        <dbReference type="ARBA" id="ARBA00022614"/>
    </source>
</evidence>
<name>A0AAN7TSK1_9MYCE</name>
<dbReference type="SUPFAM" id="SSF52540">
    <property type="entry name" value="P-loop containing nucleoside triphosphate hydrolases"/>
    <property type="match status" value="1"/>
</dbReference>
<dbReference type="SUPFAM" id="SSF52075">
    <property type="entry name" value="Outer arm dynein light chain 1"/>
    <property type="match status" value="1"/>
</dbReference>
<dbReference type="Proteomes" id="UP001344447">
    <property type="component" value="Unassembled WGS sequence"/>
</dbReference>
<feature type="compositionally biased region" description="Low complexity" evidence="14">
    <location>
        <begin position="1315"/>
        <end position="1329"/>
    </location>
</feature>
<dbReference type="PROSITE" id="PS51450">
    <property type="entry name" value="LRR"/>
    <property type="match status" value="1"/>
</dbReference>
<feature type="region of interest" description="Disordered" evidence="14">
    <location>
        <begin position="1272"/>
        <end position="1291"/>
    </location>
</feature>
<dbReference type="SMART" id="SM00320">
    <property type="entry name" value="WD40"/>
    <property type="match status" value="5"/>
</dbReference>
<dbReference type="Gene3D" id="3.30.200.20">
    <property type="entry name" value="Phosphorylase Kinase, domain 1"/>
    <property type="match status" value="1"/>
</dbReference>
<evidence type="ECO:0000256" key="8">
    <source>
        <dbReference type="ARBA" id="ARBA00022777"/>
    </source>
</evidence>
<evidence type="ECO:0000256" key="2">
    <source>
        <dbReference type="ARBA" id="ARBA00012513"/>
    </source>
</evidence>
<dbReference type="GO" id="GO:0005525">
    <property type="term" value="F:GTP binding"/>
    <property type="evidence" value="ECO:0007669"/>
    <property type="project" value="UniProtKB-KW"/>
</dbReference>
<dbReference type="PROSITE" id="PS50011">
    <property type="entry name" value="PROTEIN_KINASE_DOM"/>
    <property type="match status" value="1"/>
</dbReference>
<evidence type="ECO:0000256" key="11">
    <source>
        <dbReference type="ARBA" id="ARBA00047899"/>
    </source>
</evidence>
<evidence type="ECO:0000256" key="12">
    <source>
        <dbReference type="ARBA" id="ARBA00048679"/>
    </source>
</evidence>
<dbReference type="InterPro" id="IPR020635">
    <property type="entry name" value="Tyr_kinase_cat_dom"/>
</dbReference>
<keyword evidence="7 13" id="KW-0547">Nucleotide-binding</keyword>
<evidence type="ECO:0000313" key="18">
    <source>
        <dbReference type="Proteomes" id="UP001344447"/>
    </source>
</evidence>
<evidence type="ECO:0000256" key="3">
    <source>
        <dbReference type="ARBA" id="ARBA00022527"/>
    </source>
</evidence>
<dbReference type="Gene3D" id="2.130.10.10">
    <property type="entry name" value="YVTN repeat-like/Quinoprotein amine dehydrogenase"/>
    <property type="match status" value="2"/>
</dbReference>
<evidence type="ECO:0000256" key="13">
    <source>
        <dbReference type="PROSITE-ProRule" id="PRU10141"/>
    </source>
</evidence>
<dbReference type="FunFam" id="3.80.10.10:FF:002471">
    <property type="entry name" value="Probable serine/threonine-protein kinase roco4"/>
    <property type="match status" value="1"/>
</dbReference>
<dbReference type="CDD" id="cd09914">
    <property type="entry name" value="RocCOR"/>
    <property type="match status" value="1"/>
</dbReference>
<dbReference type="Gene3D" id="1.10.10.10">
    <property type="entry name" value="Winged helix-like DNA-binding domain superfamily/Winged helix DNA-binding domain"/>
    <property type="match status" value="1"/>
</dbReference>
<dbReference type="FunFam" id="1.10.10.10:FF:001519">
    <property type="entry name" value="Probable serine/threonine-protein kinase roco4"/>
    <property type="match status" value="1"/>
</dbReference>
<feature type="domain" description="Roc" evidence="16">
    <location>
        <begin position="361"/>
        <end position="541"/>
    </location>
</feature>
<dbReference type="InterPro" id="IPR036388">
    <property type="entry name" value="WH-like_DNA-bd_sf"/>
</dbReference>
<dbReference type="GO" id="GO:0004674">
    <property type="term" value="F:protein serine/threonine kinase activity"/>
    <property type="evidence" value="ECO:0007669"/>
    <property type="project" value="UniProtKB-KW"/>
</dbReference>
<dbReference type="GO" id="GO:0004713">
    <property type="term" value="F:protein tyrosine kinase activity"/>
    <property type="evidence" value="ECO:0007669"/>
    <property type="project" value="InterPro"/>
</dbReference>
<feature type="region of interest" description="Disordered" evidence="14">
    <location>
        <begin position="1303"/>
        <end position="1359"/>
    </location>
</feature>
<dbReference type="Pfam" id="PF08477">
    <property type="entry name" value="Roc"/>
    <property type="match status" value="1"/>
</dbReference>
<dbReference type="FunFam" id="1.10.510.10:FF:001859">
    <property type="entry name" value="Probable serine/threonine-protein kinase roco4"/>
    <property type="match status" value="1"/>
</dbReference>
<accession>A0AAN7TSK1</accession>
<proteinExistence type="inferred from homology"/>
<evidence type="ECO:0000256" key="7">
    <source>
        <dbReference type="ARBA" id="ARBA00022741"/>
    </source>
</evidence>
<dbReference type="GO" id="GO:0006979">
    <property type="term" value="P:response to oxidative stress"/>
    <property type="evidence" value="ECO:0007669"/>
    <property type="project" value="UniProtKB-ARBA"/>
</dbReference>
<dbReference type="InterPro" id="IPR032675">
    <property type="entry name" value="LRR_dom_sf"/>
</dbReference>
<evidence type="ECO:0000256" key="10">
    <source>
        <dbReference type="ARBA" id="ARBA00023134"/>
    </source>
</evidence>
<dbReference type="PANTHER" id="PTHR44329">
    <property type="entry name" value="SERINE/THREONINE-PROTEIN KINASE TNNI3K-RELATED"/>
    <property type="match status" value="1"/>
</dbReference>